<dbReference type="InterPro" id="IPR011447">
    <property type="entry name" value="DUF1552"/>
</dbReference>
<proteinExistence type="predicted"/>
<protein>
    <recommendedName>
        <fullName evidence="4">DUF1552 domain-containing protein</fullName>
    </recommendedName>
</protein>
<dbReference type="RefSeq" id="WP_145183380.1">
    <property type="nucleotide sequence ID" value="NZ_CP036290.1"/>
</dbReference>
<dbReference type="EMBL" id="CP036290">
    <property type="protein sequence ID" value="QDU83527.1"/>
    <property type="molecule type" value="Genomic_DNA"/>
</dbReference>
<evidence type="ECO:0000256" key="1">
    <source>
        <dbReference type="SAM" id="SignalP"/>
    </source>
</evidence>
<name>A0A518CWC1_9BACT</name>
<dbReference type="Proteomes" id="UP000319342">
    <property type="component" value="Chromosome"/>
</dbReference>
<accession>A0A518CWC1</accession>
<dbReference type="AlphaFoldDB" id="A0A518CWC1"/>
<keyword evidence="1" id="KW-0732">Signal</keyword>
<reference evidence="2 3" key="1">
    <citation type="submission" date="2019-02" db="EMBL/GenBank/DDBJ databases">
        <title>Deep-cultivation of Planctomycetes and their phenomic and genomic characterization uncovers novel biology.</title>
        <authorList>
            <person name="Wiegand S."/>
            <person name="Jogler M."/>
            <person name="Boedeker C."/>
            <person name="Pinto D."/>
            <person name="Vollmers J."/>
            <person name="Rivas-Marin E."/>
            <person name="Kohn T."/>
            <person name="Peeters S.H."/>
            <person name="Heuer A."/>
            <person name="Rast P."/>
            <person name="Oberbeckmann S."/>
            <person name="Bunk B."/>
            <person name="Jeske O."/>
            <person name="Meyerdierks A."/>
            <person name="Storesund J.E."/>
            <person name="Kallscheuer N."/>
            <person name="Luecker S."/>
            <person name="Lage O.M."/>
            <person name="Pohl T."/>
            <person name="Merkel B.J."/>
            <person name="Hornburger P."/>
            <person name="Mueller R.-W."/>
            <person name="Bruemmer F."/>
            <person name="Labrenz M."/>
            <person name="Spormann A.M."/>
            <person name="Op den Camp H."/>
            <person name="Overmann J."/>
            <person name="Amann R."/>
            <person name="Jetten M.S.M."/>
            <person name="Mascher T."/>
            <person name="Medema M.H."/>
            <person name="Devos D.P."/>
            <person name="Kaster A.-K."/>
            <person name="Ovreas L."/>
            <person name="Rohde M."/>
            <person name="Galperin M.Y."/>
            <person name="Jogler C."/>
        </authorList>
    </citation>
    <scope>NUCLEOTIDE SEQUENCE [LARGE SCALE GENOMIC DNA]</scope>
    <source>
        <strain evidence="2 3">Pla163</strain>
    </source>
</reference>
<dbReference type="OrthoDB" id="9146593at2"/>
<gene>
    <name evidence="2" type="ORF">Pla163_06260</name>
</gene>
<dbReference type="Pfam" id="PF07586">
    <property type="entry name" value="HXXSHH"/>
    <property type="match status" value="1"/>
</dbReference>
<evidence type="ECO:0000313" key="3">
    <source>
        <dbReference type="Proteomes" id="UP000319342"/>
    </source>
</evidence>
<organism evidence="2 3">
    <name type="scientific">Rohdeia mirabilis</name>
    <dbReference type="NCBI Taxonomy" id="2528008"/>
    <lineage>
        <taxon>Bacteria</taxon>
        <taxon>Pseudomonadati</taxon>
        <taxon>Planctomycetota</taxon>
        <taxon>Planctomycetia</taxon>
        <taxon>Planctomycetia incertae sedis</taxon>
        <taxon>Rohdeia</taxon>
    </lineage>
</organism>
<keyword evidence="3" id="KW-1185">Reference proteome</keyword>
<dbReference type="PROSITE" id="PS51318">
    <property type="entry name" value="TAT"/>
    <property type="match status" value="1"/>
</dbReference>
<sequence length="440" mass="47619" precursor="true">MWSTTSRRAFLRGAGAAIALPFLPSFARASVLGAPARPPVRLGFFFMPNGVLPSAWTPKGVGAEYELSPTLEPLAALKARTLVLSGLRNAKARTGEGHYVKTASLLSGAPVRKTAGRDLEVGESVDQLAARLRGHLTPLPSLELSLEPVRNVVDMGFSTVYGAHISWSSPTRPVPREIDPRLVFERMFDASRLGRDPAHASVLDLVRSDARALRSRLSSADGEKVEEFLEGLRALELRVQRFTEASDERRRAVDAGARPADDLPDDYPTRARLMLELIAQAFATDTTRIASLMWGNAVSSRSFRFLDGVDSGFHPVSHHENDPDKQRQYALINRWHVAELAWLAERLASMPEGEEGGSVLDSCALFFGSGLRDGNKHDPNDLPIAVVGDAGGRLATGQHLASKKHTPLCHVYVDLLRAFGAPVDRFGDAVGGLEGASVGV</sequence>
<evidence type="ECO:0008006" key="4">
    <source>
        <dbReference type="Google" id="ProtNLM"/>
    </source>
</evidence>
<evidence type="ECO:0000313" key="2">
    <source>
        <dbReference type="EMBL" id="QDU83527.1"/>
    </source>
</evidence>
<feature type="chain" id="PRO_5021922521" description="DUF1552 domain-containing protein" evidence="1">
    <location>
        <begin position="30"/>
        <end position="440"/>
    </location>
</feature>
<feature type="signal peptide" evidence="1">
    <location>
        <begin position="1"/>
        <end position="29"/>
    </location>
</feature>
<dbReference type="InterPro" id="IPR006311">
    <property type="entry name" value="TAT_signal"/>
</dbReference>